<gene>
    <name evidence="3" type="ORF">ASPCAL02015</name>
</gene>
<dbReference type="PANTHER" id="PTHR22639:SF3">
    <property type="entry name" value="ZINC FINGER CCHC DOMAIN-CONTAINING PROTEIN 3"/>
    <property type="match status" value="1"/>
</dbReference>
<reference evidence="4" key="1">
    <citation type="journal article" date="2016" name="Genome Announc.">
        <title>Draft genome sequences of fungus Aspergillus calidoustus.</title>
        <authorList>
            <person name="Horn F."/>
            <person name="Linde J."/>
            <person name="Mattern D.J."/>
            <person name="Walther G."/>
            <person name="Guthke R."/>
            <person name="Scherlach K."/>
            <person name="Martin K."/>
            <person name="Brakhage A.A."/>
            <person name="Petzke L."/>
            <person name="Valiante V."/>
        </authorList>
    </citation>
    <scope>NUCLEOTIDE SEQUENCE [LARGE SCALE GENOMIC DNA]</scope>
    <source>
        <strain evidence="4">SF006504</strain>
    </source>
</reference>
<dbReference type="PANTHER" id="PTHR22639">
    <property type="entry name" value="GAG-RELATED PROTEIN"/>
    <property type="match status" value="1"/>
</dbReference>
<dbReference type="OrthoDB" id="4457578at2759"/>
<evidence type="ECO:0000256" key="1">
    <source>
        <dbReference type="PROSITE-ProRule" id="PRU00047"/>
    </source>
</evidence>
<evidence type="ECO:0000259" key="2">
    <source>
        <dbReference type="PROSITE" id="PS50158"/>
    </source>
</evidence>
<dbReference type="GO" id="GO:0008270">
    <property type="term" value="F:zinc ion binding"/>
    <property type="evidence" value="ECO:0007669"/>
    <property type="project" value="UniProtKB-KW"/>
</dbReference>
<keyword evidence="1" id="KW-0862">Zinc</keyword>
<name>A0A0U5GMF3_ASPCI</name>
<dbReference type="GO" id="GO:0003690">
    <property type="term" value="F:double-stranded DNA binding"/>
    <property type="evidence" value="ECO:0007669"/>
    <property type="project" value="InterPro"/>
</dbReference>
<keyword evidence="1" id="KW-0863">Zinc-finger</keyword>
<dbReference type="Pfam" id="PF00098">
    <property type="entry name" value="zf-CCHC"/>
    <property type="match status" value="1"/>
</dbReference>
<dbReference type="GO" id="GO:0003723">
    <property type="term" value="F:RNA binding"/>
    <property type="evidence" value="ECO:0007669"/>
    <property type="project" value="InterPro"/>
</dbReference>
<dbReference type="AlphaFoldDB" id="A0A0U5GMF3"/>
<accession>A0A0U5GMF3</accession>
<evidence type="ECO:0000313" key="4">
    <source>
        <dbReference type="Proteomes" id="UP000054771"/>
    </source>
</evidence>
<dbReference type="SUPFAM" id="SSF57756">
    <property type="entry name" value="Retrovirus zinc finger-like domains"/>
    <property type="match status" value="1"/>
</dbReference>
<feature type="domain" description="CCHC-type" evidence="2">
    <location>
        <begin position="29"/>
        <end position="45"/>
    </location>
</feature>
<keyword evidence="4" id="KW-1185">Reference proteome</keyword>
<sequence>MAFWAEPKACSNCGLMQAGHTRKNCPVIKCFRCHEQGHISDDCPNTKCSYCRRMGHCKAECPKLKLKKSKGHKAPPHSPPTGQKTGINSWELVPNVVFPTLHSTISQLASRLVADSDVYLQRLPYRSVITRLGGPQKVAQMLLEWVDPQIKTRPRNLHTCRRGSSRTMGKKQRLVLVLVVEALLLATKPERNSYRAANISELGREETISLL</sequence>
<dbReference type="EMBL" id="CDMC01000002">
    <property type="protein sequence ID" value="CEN59567.1"/>
    <property type="molecule type" value="Genomic_DNA"/>
</dbReference>
<dbReference type="Gene3D" id="4.10.60.10">
    <property type="entry name" value="Zinc finger, CCHC-type"/>
    <property type="match status" value="1"/>
</dbReference>
<proteinExistence type="predicted"/>
<organism evidence="3 4">
    <name type="scientific">Aspergillus calidoustus</name>
    <dbReference type="NCBI Taxonomy" id="454130"/>
    <lineage>
        <taxon>Eukaryota</taxon>
        <taxon>Fungi</taxon>
        <taxon>Dikarya</taxon>
        <taxon>Ascomycota</taxon>
        <taxon>Pezizomycotina</taxon>
        <taxon>Eurotiomycetes</taxon>
        <taxon>Eurotiomycetidae</taxon>
        <taxon>Eurotiales</taxon>
        <taxon>Aspergillaceae</taxon>
        <taxon>Aspergillus</taxon>
        <taxon>Aspergillus subgen. Nidulantes</taxon>
    </lineage>
</organism>
<dbReference type="InterPro" id="IPR042509">
    <property type="entry name" value="ZCCHC3"/>
</dbReference>
<dbReference type="STRING" id="454130.A0A0U5GMF3"/>
<protein>
    <recommendedName>
        <fullName evidence="2">CCHC-type domain-containing protein</fullName>
    </recommendedName>
</protein>
<evidence type="ECO:0000313" key="3">
    <source>
        <dbReference type="EMBL" id="CEN59567.1"/>
    </source>
</evidence>
<dbReference type="InterPro" id="IPR036875">
    <property type="entry name" value="Znf_CCHC_sf"/>
</dbReference>
<dbReference type="InterPro" id="IPR001878">
    <property type="entry name" value="Znf_CCHC"/>
</dbReference>
<keyword evidence="1" id="KW-0479">Metal-binding</keyword>
<dbReference type="Proteomes" id="UP000054771">
    <property type="component" value="Unassembled WGS sequence"/>
</dbReference>
<dbReference type="PROSITE" id="PS50158">
    <property type="entry name" value="ZF_CCHC"/>
    <property type="match status" value="1"/>
</dbReference>
<dbReference type="SMART" id="SM00343">
    <property type="entry name" value="ZnF_C2HC"/>
    <property type="match status" value="3"/>
</dbReference>